<dbReference type="PROSITE" id="PS00211">
    <property type="entry name" value="ABC_TRANSPORTER_1"/>
    <property type="match status" value="1"/>
</dbReference>
<dbReference type="PANTHER" id="PTHR24221">
    <property type="entry name" value="ATP-BINDING CASSETTE SUB-FAMILY B"/>
    <property type="match status" value="1"/>
</dbReference>
<keyword evidence="3" id="KW-0813">Transport</keyword>
<comment type="similarity">
    <text evidence="2">Belongs to the ABC transporter superfamily. Protein-1 exporter (TC 3.A.1.109) family.</text>
</comment>
<evidence type="ECO:0000313" key="14">
    <source>
        <dbReference type="EMBL" id="GGA48631.1"/>
    </source>
</evidence>
<dbReference type="InterPro" id="IPR011527">
    <property type="entry name" value="ABC1_TM_dom"/>
</dbReference>
<dbReference type="InterPro" id="IPR003439">
    <property type="entry name" value="ABC_transporter-like_ATP-bd"/>
</dbReference>
<dbReference type="InterPro" id="IPR003593">
    <property type="entry name" value="AAA+_ATPase"/>
</dbReference>
<dbReference type="InterPro" id="IPR010132">
    <property type="entry name" value="ATPase_T1SS_HlyB"/>
</dbReference>
<gene>
    <name evidence="14" type="ORF">GCM10010981_42370</name>
</gene>
<keyword evidence="4" id="KW-1003">Cell membrane</keyword>
<dbReference type="Gene3D" id="1.20.1560.10">
    <property type="entry name" value="ABC transporter type 1, transmembrane domain"/>
    <property type="match status" value="1"/>
</dbReference>
<dbReference type="Pfam" id="PF00664">
    <property type="entry name" value="ABC_membrane"/>
    <property type="match status" value="1"/>
</dbReference>
<dbReference type="InterPro" id="IPR005074">
    <property type="entry name" value="Peptidase_C39"/>
</dbReference>
<name>A0ABQ1GRI0_9GAMM</name>
<sequence>MAVAEAYCEGDAAGAADTGLACLVIIARLHGIALDPAQIRHEFAEPGRLFDADLIRLAAEKFGLKAKLVHAELGRIGHLAFPALAIDNDGVMYVIARVNEKKILIQDPRHGSPQLLSHEEMANRWSGKVMLFTSRVSIAGELSKFDFSWFIPAVVKYRKLLGEILVVSFFLQLIGLATPLFFQVVMDKVLVHHGLTTLDVIAVGLLFCSIFESLLSGLRTYVFAHTTSRIDVELGARLFRHLLSLPLAYFRSRRVGDSVARVRELENIRSFLTGNAITLVMDVLFSFVFIGVMLFYSGWLTLVVVASLPVYALLSMTLTPALRARLREKFNRGADNQSFLVETLSGIDTVKAMAVEPQTMRRWDNQLAGYVDAGFRTVALGTLAREGVNFVGKLVTVATIWIGARLVISGDLTVGQLIAFNMLAGRVGQPIMRIAQLWTDFQQTGISMQRLGDILNAPGEIHGNSRSTMPRLEGRIELDAATFRYRPDTPEVLHTVNLKIEPGEVIGIVGRSGSGKSTLTKLIQRLYVPERGRVLIDGMDLAMVDVSSLRRQIGVVLQENILFNRSIRENIALTDPGAPLDAVITAAKLAGAHDFIIELPEAYDTLVGEHGSTLSGGQRQRIAIARALMNNPRILIFDEATSALDYESERIIQNNMRAICQGRTVLIIAHRLSAVRDANRIIVMERGNIVEEGSHTELLQKQAGHYARLHRLQQT</sequence>
<dbReference type="EMBL" id="BMJA01000005">
    <property type="protein sequence ID" value="GGA48631.1"/>
    <property type="molecule type" value="Genomic_DNA"/>
</dbReference>
<keyword evidence="8 10" id="KW-1133">Transmembrane helix</keyword>
<organism evidence="14 15">
    <name type="scientific">Dyella nitratireducens</name>
    <dbReference type="NCBI Taxonomy" id="1849580"/>
    <lineage>
        <taxon>Bacteria</taxon>
        <taxon>Pseudomonadati</taxon>
        <taxon>Pseudomonadota</taxon>
        <taxon>Gammaproteobacteria</taxon>
        <taxon>Lysobacterales</taxon>
        <taxon>Rhodanobacteraceae</taxon>
        <taxon>Dyella</taxon>
    </lineage>
</organism>
<dbReference type="Pfam" id="PF00005">
    <property type="entry name" value="ABC_tran"/>
    <property type="match status" value="1"/>
</dbReference>
<dbReference type="NCBIfam" id="TIGR01846">
    <property type="entry name" value="type_I_sec_HlyB"/>
    <property type="match status" value="1"/>
</dbReference>
<protein>
    <submittedName>
        <fullName evidence="14">Peptidase C39</fullName>
    </submittedName>
</protein>
<evidence type="ECO:0000256" key="6">
    <source>
        <dbReference type="ARBA" id="ARBA00022741"/>
    </source>
</evidence>
<dbReference type="Gene3D" id="3.90.70.10">
    <property type="entry name" value="Cysteine proteinases"/>
    <property type="match status" value="1"/>
</dbReference>
<dbReference type="PROSITE" id="PS50929">
    <property type="entry name" value="ABC_TM1F"/>
    <property type="match status" value="1"/>
</dbReference>
<dbReference type="PANTHER" id="PTHR24221:SF647">
    <property type="entry name" value="BLL6336 PROTEIN"/>
    <property type="match status" value="1"/>
</dbReference>
<keyword evidence="9 10" id="KW-0472">Membrane</keyword>
<dbReference type="PROSITE" id="PS50990">
    <property type="entry name" value="PEPTIDASE_C39"/>
    <property type="match status" value="1"/>
</dbReference>
<reference evidence="15" key="1">
    <citation type="journal article" date="2019" name="Int. J. Syst. Evol. Microbiol.">
        <title>The Global Catalogue of Microorganisms (GCM) 10K type strain sequencing project: providing services to taxonomists for standard genome sequencing and annotation.</title>
        <authorList>
            <consortium name="The Broad Institute Genomics Platform"/>
            <consortium name="The Broad Institute Genome Sequencing Center for Infectious Disease"/>
            <person name="Wu L."/>
            <person name="Ma J."/>
        </authorList>
    </citation>
    <scope>NUCLEOTIDE SEQUENCE [LARGE SCALE GENOMIC DNA]</scope>
    <source>
        <strain evidence="15">CGMCC 1.15439</strain>
    </source>
</reference>
<feature type="domain" description="ABC transporter" evidence="11">
    <location>
        <begin position="476"/>
        <end position="711"/>
    </location>
</feature>
<dbReference type="SUPFAM" id="SSF52540">
    <property type="entry name" value="P-loop containing nucleoside triphosphate hydrolases"/>
    <property type="match status" value="1"/>
</dbReference>
<dbReference type="InterPro" id="IPR017871">
    <property type="entry name" value="ABC_transporter-like_CS"/>
</dbReference>
<dbReference type="PROSITE" id="PS50893">
    <property type="entry name" value="ABC_TRANSPORTER_2"/>
    <property type="match status" value="1"/>
</dbReference>
<evidence type="ECO:0000256" key="2">
    <source>
        <dbReference type="ARBA" id="ARBA00006025"/>
    </source>
</evidence>
<accession>A0ABQ1GRI0</accession>
<dbReference type="CDD" id="cd02417">
    <property type="entry name" value="Peptidase_C39_likeA"/>
    <property type="match status" value="1"/>
</dbReference>
<dbReference type="CDD" id="cd18588">
    <property type="entry name" value="ABC_6TM_CyaB_HlyB_like"/>
    <property type="match status" value="1"/>
</dbReference>
<feature type="transmembrane region" description="Helical" evidence="10">
    <location>
        <begin position="160"/>
        <end position="182"/>
    </location>
</feature>
<evidence type="ECO:0000259" key="11">
    <source>
        <dbReference type="PROSITE" id="PS50893"/>
    </source>
</evidence>
<evidence type="ECO:0000256" key="1">
    <source>
        <dbReference type="ARBA" id="ARBA00004651"/>
    </source>
</evidence>
<evidence type="ECO:0000256" key="10">
    <source>
        <dbReference type="SAM" id="Phobius"/>
    </source>
</evidence>
<evidence type="ECO:0000259" key="12">
    <source>
        <dbReference type="PROSITE" id="PS50929"/>
    </source>
</evidence>
<evidence type="ECO:0000256" key="3">
    <source>
        <dbReference type="ARBA" id="ARBA00022448"/>
    </source>
</evidence>
<dbReference type="InterPro" id="IPR039395">
    <property type="entry name" value="Peptidase_C39-like_A"/>
</dbReference>
<dbReference type="Gene3D" id="3.40.50.300">
    <property type="entry name" value="P-loop containing nucleotide triphosphate hydrolases"/>
    <property type="match status" value="1"/>
</dbReference>
<evidence type="ECO:0000259" key="13">
    <source>
        <dbReference type="PROSITE" id="PS50990"/>
    </source>
</evidence>
<keyword evidence="5 10" id="KW-0812">Transmembrane</keyword>
<keyword evidence="15" id="KW-1185">Reference proteome</keyword>
<comment type="caution">
    <text evidence="14">The sequence shown here is derived from an EMBL/GenBank/DDBJ whole genome shotgun (WGS) entry which is preliminary data.</text>
</comment>
<evidence type="ECO:0000256" key="9">
    <source>
        <dbReference type="ARBA" id="ARBA00023136"/>
    </source>
</evidence>
<dbReference type="Pfam" id="PF03412">
    <property type="entry name" value="Peptidase_C39"/>
    <property type="match status" value="1"/>
</dbReference>
<evidence type="ECO:0000256" key="5">
    <source>
        <dbReference type="ARBA" id="ARBA00022692"/>
    </source>
</evidence>
<dbReference type="Proteomes" id="UP000620046">
    <property type="component" value="Unassembled WGS sequence"/>
</dbReference>
<dbReference type="RefSeq" id="WP_188797554.1">
    <property type="nucleotide sequence ID" value="NZ_BMJA01000005.1"/>
</dbReference>
<feature type="transmembrane region" description="Helical" evidence="10">
    <location>
        <begin position="271"/>
        <end position="296"/>
    </location>
</feature>
<dbReference type="SMART" id="SM00382">
    <property type="entry name" value="AAA"/>
    <property type="match status" value="1"/>
</dbReference>
<proteinExistence type="inferred from homology"/>
<keyword evidence="6" id="KW-0547">Nucleotide-binding</keyword>
<evidence type="ECO:0000256" key="8">
    <source>
        <dbReference type="ARBA" id="ARBA00022989"/>
    </source>
</evidence>
<comment type="subcellular location">
    <subcellularLocation>
        <location evidence="1">Cell membrane</location>
        <topology evidence="1">Multi-pass membrane protein</topology>
    </subcellularLocation>
</comment>
<feature type="domain" description="Peptidase C39" evidence="13">
    <location>
        <begin position="9"/>
        <end position="132"/>
    </location>
</feature>
<evidence type="ECO:0000313" key="15">
    <source>
        <dbReference type="Proteomes" id="UP000620046"/>
    </source>
</evidence>
<feature type="domain" description="ABC transmembrane type-1" evidence="12">
    <location>
        <begin position="164"/>
        <end position="443"/>
    </location>
</feature>
<keyword evidence="7" id="KW-0067">ATP-binding</keyword>
<dbReference type="InterPro" id="IPR039421">
    <property type="entry name" value="Type_1_exporter"/>
</dbReference>
<evidence type="ECO:0000256" key="7">
    <source>
        <dbReference type="ARBA" id="ARBA00022840"/>
    </source>
</evidence>
<dbReference type="InterPro" id="IPR027417">
    <property type="entry name" value="P-loop_NTPase"/>
</dbReference>
<feature type="transmembrane region" description="Helical" evidence="10">
    <location>
        <begin position="194"/>
        <end position="215"/>
    </location>
</feature>
<dbReference type="SUPFAM" id="SSF90123">
    <property type="entry name" value="ABC transporter transmembrane region"/>
    <property type="match status" value="1"/>
</dbReference>
<dbReference type="InterPro" id="IPR036640">
    <property type="entry name" value="ABC1_TM_sf"/>
</dbReference>
<evidence type="ECO:0000256" key="4">
    <source>
        <dbReference type="ARBA" id="ARBA00022475"/>
    </source>
</evidence>